<dbReference type="InterPro" id="IPR002513">
    <property type="entry name" value="Tn3_Tnp_DDE_dom"/>
</dbReference>
<feature type="domain" description="Tn3 transposase DDE" evidence="1">
    <location>
        <begin position="179"/>
        <end position="305"/>
    </location>
</feature>
<name>A0ABN2DLI8_9ACTN</name>
<dbReference type="Pfam" id="PF01526">
    <property type="entry name" value="DDE_Tnp_Tn3"/>
    <property type="match status" value="1"/>
</dbReference>
<evidence type="ECO:0000313" key="2">
    <source>
        <dbReference type="EMBL" id="GAA1579887.1"/>
    </source>
</evidence>
<accession>A0ABN2DLI8</accession>
<evidence type="ECO:0000313" key="3">
    <source>
        <dbReference type="Proteomes" id="UP001500393"/>
    </source>
</evidence>
<dbReference type="Proteomes" id="UP001500393">
    <property type="component" value="Unassembled WGS sequence"/>
</dbReference>
<proteinExistence type="predicted"/>
<protein>
    <recommendedName>
        <fullName evidence="1">Tn3 transposase DDE domain-containing protein</fullName>
    </recommendedName>
</protein>
<dbReference type="EMBL" id="BAAAOS010000020">
    <property type="protein sequence ID" value="GAA1579887.1"/>
    <property type="molecule type" value="Genomic_DNA"/>
</dbReference>
<sequence length="308" mass="34754">MLDALELVARHADARLTYYPVGEHAPEHRGLVGDWEALVYRADERGRQRVVRSASEVCAFQALRDRLRCKEIWVEGADRWRNPDRDLPADFEERRVEHYAVLRKPLDPTAFVDQLHDELRTELAALDEQLPGLDWVAIGERGKQGTIRLTPLEAVPEPRNLRALKAEIRTRWGTVPLIDMLKEAVLRTGRIDHVTGTAGRGDLEREVLAERLLLTVYAYGTNTGIRAISGGEHGHSEDDLRYVRRRYLSVDVARAMATEIANATVAVRRERVWGAGSSAVASDSTHFGAFDQNIFTEWHSRYGGRAGC</sequence>
<gene>
    <name evidence="2" type="ORF">GCM10009789_37080</name>
</gene>
<reference evidence="2 3" key="1">
    <citation type="journal article" date="2019" name="Int. J. Syst. Evol. Microbiol.">
        <title>The Global Catalogue of Microorganisms (GCM) 10K type strain sequencing project: providing services to taxonomists for standard genome sequencing and annotation.</title>
        <authorList>
            <consortium name="The Broad Institute Genomics Platform"/>
            <consortium name="The Broad Institute Genome Sequencing Center for Infectious Disease"/>
            <person name="Wu L."/>
            <person name="Ma J."/>
        </authorList>
    </citation>
    <scope>NUCLEOTIDE SEQUENCE [LARGE SCALE GENOMIC DNA]</scope>
    <source>
        <strain evidence="2 3">JCM 14969</strain>
    </source>
</reference>
<evidence type="ECO:0000259" key="1">
    <source>
        <dbReference type="Pfam" id="PF01526"/>
    </source>
</evidence>
<keyword evidence="3" id="KW-1185">Reference proteome</keyword>
<organism evidence="2 3">
    <name type="scientific">Kribbella sancticallisti</name>
    <dbReference type="NCBI Taxonomy" id="460087"/>
    <lineage>
        <taxon>Bacteria</taxon>
        <taxon>Bacillati</taxon>
        <taxon>Actinomycetota</taxon>
        <taxon>Actinomycetes</taxon>
        <taxon>Propionibacteriales</taxon>
        <taxon>Kribbellaceae</taxon>
        <taxon>Kribbella</taxon>
    </lineage>
</organism>
<comment type="caution">
    <text evidence="2">The sequence shown here is derived from an EMBL/GenBank/DDBJ whole genome shotgun (WGS) entry which is preliminary data.</text>
</comment>